<dbReference type="Gene3D" id="3.20.20.120">
    <property type="entry name" value="Enolase-like C-terminal domain"/>
    <property type="match status" value="1"/>
</dbReference>
<dbReference type="STRING" id="658167.SAMN04488135_11868"/>
<dbReference type="Gene3D" id="3.30.390.10">
    <property type="entry name" value="Enolase-like, N-terminal domain"/>
    <property type="match status" value="1"/>
</dbReference>
<comment type="cofactor">
    <cofactor evidence="1">
        <name>Mg(2+)</name>
        <dbReference type="ChEBI" id="CHEBI:18420"/>
    </cofactor>
</comment>
<dbReference type="GO" id="GO:0000287">
    <property type="term" value="F:magnesium ion binding"/>
    <property type="evidence" value="ECO:0007669"/>
    <property type="project" value="TreeGrafter"/>
</dbReference>
<name>A0A1M5ZTP1_9BURK</name>
<dbReference type="InterPro" id="IPR046945">
    <property type="entry name" value="RHMD-like"/>
</dbReference>
<dbReference type="SUPFAM" id="SSF54826">
    <property type="entry name" value="Enolase N-terminal domain-like"/>
    <property type="match status" value="1"/>
</dbReference>
<dbReference type="CDD" id="cd03316">
    <property type="entry name" value="MR_like"/>
    <property type="match status" value="1"/>
</dbReference>
<dbReference type="GO" id="GO:0016052">
    <property type="term" value="P:carbohydrate catabolic process"/>
    <property type="evidence" value="ECO:0007669"/>
    <property type="project" value="TreeGrafter"/>
</dbReference>
<evidence type="ECO:0000313" key="5">
    <source>
        <dbReference type="EMBL" id="SHI27469.1"/>
    </source>
</evidence>
<dbReference type="GO" id="GO:0016836">
    <property type="term" value="F:hydro-lyase activity"/>
    <property type="evidence" value="ECO:0007669"/>
    <property type="project" value="TreeGrafter"/>
</dbReference>
<dbReference type="InterPro" id="IPR013342">
    <property type="entry name" value="Mandelate_racemase_C"/>
</dbReference>
<dbReference type="Proteomes" id="UP000184226">
    <property type="component" value="Unassembled WGS sequence"/>
</dbReference>
<proteinExistence type="predicted"/>
<evidence type="ECO:0000256" key="1">
    <source>
        <dbReference type="ARBA" id="ARBA00001946"/>
    </source>
</evidence>
<feature type="domain" description="Mandelate racemase/muconate lactonizing enzyme C-terminal" evidence="4">
    <location>
        <begin position="148"/>
        <end position="246"/>
    </location>
</feature>
<dbReference type="InterPro" id="IPR029017">
    <property type="entry name" value="Enolase-like_N"/>
</dbReference>
<dbReference type="PANTHER" id="PTHR13794:SF58">
    <property type="entry name" value="MITOCHONDRIAL ENOLASE SUPERFAMILY MEMBER 1"/>
    <property type="match status" value="1"/>
</dbReference>
<dbReference type="InterPro" id="IPR013341">
    <property type="entry name" value="Mandelate_racemase_N_dom"/>
</dbReference>
<evidence type="ECO:0000313" key="6">
    <source>
        <dbReference type="Proteomes" id="UP000184226"/>
    </source>
</evidence>
<evidence type="ECO:0000259" key="4">
    <source>
        <dbReference type="SMART" id="SM00922"/>
    </source>
</evidence>
<organism evidence="5 6">
    <name type="scientific">Pollutimonas bauzanensis</name>
    <dbReference type="NCBI Taxonomy" id="658167"/>
    <lineage>
        <taxon>Bacteria</taxon>
        <taxon>Pseudomonadati</taxon>
        <taxon>Pseudomonadota</taxon>
        <taxon>Betaproteobacteria</taxon>
        <taxon>Burkholderiales</taxon>
        <taxon>Alcaligenaceae</taxon>
        <taxon>Pollutimonas</taxon>
    </lineage>
</organism>
<keyword evidence="2" id="KW-0479">Metal-binding</keyword>
<protein>
    <submittedName>
        <fullName evidence="5">L-alanine-DL-glutamate epimerase</fullName>
    </submittedName>
</protein>
<dbReference type="SUPFAM" id="SSF51604">
    <property type="entry name" value="Enolase C-terminal domain-like"/>
    <property type="match status" value="1"/>
</dbReference>
<evidence type="ECO:0000256" key="3">
    <source>
        <dbReference type="ARBA" id="ARBA00022842"/>
    </source>
</evidence>
<keyword evidence="6" id="KW-1185">Reference proteome</keyword>
<accession>A0A1M5ZTP1</accession>
<dbReference type="OrthoDB" id="8609034at2"/>
<dbReference type="Pfam" id="PF02746">
    <property type="entry name" value="MR_MLE_N"/>
    <property type="match status" value="1"/>
</dbReference>
<dbReference type="SMART" id="SM00922">
    <property type="entry name" value="MR_MLE"/>
    <property type="match status" value="1"/>
</dbReference>
<dbReference type="SFLD" id="SFLDS00001">
    <property type="entry name" value="Enolase"/>
    <property type="match status" value="1"/>
</dbReference>
<sequence length="369" mass="41574">MKITDIKTIPIQMPLPKTFKGSHYFMTHRCTIITRIYTDEGIIGECYNGDEFETQAEVIKIIHDEIKPKVLGMDIFSIEKIWEAMLSPTYNILRDRKLATNAQACIDSAVLDAWGKSLNQPLFKLWGGYKTELPVVAIAGYYEEGKKLADFGTEMENLRAAGLGGCKFKVGGRSPEEDAERVRVARSAVGDDFILTVDANQGFTQRDAIKFGTLVQNCNIRWFEEPCRWYNDRSSMALVRNITGIPVAAGQSEYHRGGCRDLFMDKAVDVCNFDASWSGGPTEWRRVAAMAMAFEVEMGHHEEPQVSAHLLASIPHGTMMEVFHPDRDPLFYSLVENRNPFVNGIYQVPTGPGWGLKLDETVIEKFRVD</sequence>
<dbReference type="AlphaFoldDB" id="A0A1M5ZTP1"/>
<keyword evidence="3" id="KW-0460">Magnesium</keyword>
<gene>
    <name evidence="5" type="ORF">SAMN04488135_11868</name>
</gene>
<dbReference type="EMBL" id="FQXE01000018">
    <property type="protein sequence ID" value="SHI27469.1"/>
    <property type="molecule type" value="Genomic_DNA"/>
</dbReference>
<evidence type="ECO:0000256" key="2">
    <source>
        <dbReference type="ARBA" id="ARBA00022723"/>
    </source>
</evidence>
<dbReference type="InterPro" id="IPR036849">
    <property type="entry name" value="Enolase-like_C_sf"/>
</dbReference>
<dbReference type="PANTHER" id="PTHR13794">
    <property type="entry name" value="ENOLASE SUPERFAMILY, MANDELATE RACEMASE"/>
    <property type="match status" value="1"/>
</dbReference>
<dbReference type="RefSeq" id="WP_073108714.1">
    <property type="nucleotide sequence ID" value="NZ_FQXE01000018.1"/>
</dbReference>
<reference evidence="5 6" key="1">
    <citation type="submission" date="2016-11" db="EMBL/GenBank/DDBJ databases">
        <authorList>
            <person name="Jaros S."/>
            <person name="Januszkiewicz K."/>
            <person name="Wedrychowicz H."/>
        </authorList>
    </citation>
    <scope>NUCLEOTIDE SEQUENCE [LARGE SCALE GENOMIC DNA]</scope>
    <source>
        <strain evidence="5 6">CGMCC 1.10190</strain>
    </source>
</reference>
<dbReference type="InterPro" id="IPR029065">
    <property type="entry name" value="Enolase_C-like"/>
</dbReference>
<dbReference type="Pfam" id="PF13378">
    <property type="entry name" value="MR_MLE_C"/>
    <property type="match status" value="1"/>
</dbReference>